<evidence type="ECO:0000313" key="1">
    <source>
        <dbReference type="EMBL" id="KAF4463041.1"/>
    </source>
</evidence>
<reference evidence="1 2" key="1">
    <citation type="submission" date="2020-01" db="EMBL/GenBank/DDBJ databases">
        <title>Identification and distribution of gene clusters putatively required for synthesis of sphingolipid metabolism inhibitors in phylogenetically diverse species of the filamentous fungus Fusarium.</title>
        <authorList>
            <person name="Kim H.-S."/>
            <person name="Busman M."/>
            <person name="Brown D.W."/>
            <person name="Divon H."/>
            <person name="Uhlig S."/>
            <person name="Proctor R.H."/>
        </authorList>
    </citation>
    <scope>NUCLEOTIDE SEQUENCE [LARGE SCALE GENOMIC DNA]</scope>
    <source>
        <strain evidence="1 2">NRRL 20459</strain>
    </source>
</reference>
<dbReference type="OrthoDB" id="37730at2759"/>
<dbReference type="EMBL" id="JAADYS010001429">
    <property type="protein sequence ID" value="KAF4463041.1"/>
    <property type="molecule type" value="Genomic_DNA"/>
</dbReference>
<protein>
    <submittedName>
        <fullName evidence="1">Transcription factor</fullName>
    </submittedName>
</protein>
<accession>A0A8H4L688</accession>
<organism evidence="1 2">
    <name type="scientific">Fusarium albosuccineum</name>
    <dbReference type="NCBI Taxonomy" id="1237068"/>
    <lineage>
        <taxon>Eukaryota</taxon>
        <taxon>Fungi</taxon>
        <taxon>Dikarya</taxon>
        <taxon>Ascomycota</taxon>
        <taxon>Pezizomycotina</taxon>
        <taxon>Sordariomycetes</taxon>
        <taxon>Hypocreomycetidae</taxon>
        <taxon>Hypocreales</taxon>
        <taxon>Nectriaceae</taxon>
        <taxon>Fusarium</taxon>
        <taxon>Fusarium decemcellulare species complex</taxon>
    </lineage>
</organism>
<dbReference type="Proteomes" id="UP000554235">
    <property type="component" value="Unassembled WGS sequence"/>
</dbReference>
<keyword evidence="2" id="KW-1185">Reference proteome</keyword>
<dbReference type="SUPFAM" id="SSF48613">
    <property type="entry name" value="Heme oxygenase-like"/>
    <property type="match status" value="1"/>
</dbReference>
<dbReference type="CDD" id="cd19357">
    <property type="entry name" value="TenA_E_At3g16990-like"/>
    <property type="match status" value="1"/>
</dbReference>
<dbReference type="InterPro" id="IPR053261">
    <property type="entry name" value="Polyketide-peptide_reg"/>
</dbReference>
<dbReference type="InterPro" id="IPR016084">
    <property type="entry name" value="Haem_Oase-like_multi-hlx"/>
</dbReference>
<comment type="caution">
    <text evidence="1">The sequence shown here is derived from an EMBL/GenBank/DDBJ whole genome shotgun (WGS) entry which is preliminary data.</text>
</comment>
<sequence>MPSYSLTQQLLASDEEGYKRATQSKFLRLAANGQLSKDVLGRWLANDRLYIHSYCRGLGRLLSFLEYPDTVRRGEDPSATTKLLDWIVAALVNIRREEKFFIDTAADYGIEVNLETEASGRVASSTKLEGLGRWEALFQSVAQSDSDVLPWLEAVIVYWGTEKCYLDAWSWAKAQLTVQEDPSKDADGGAVRKEFINNWTCKEFVEFVDDLGRIIDEAVAKEVEKKGESFKAELYKRVEGKWRDVLLAEEAFWPAISE</sequence>
<evidence type="ECO:0000313" key="2">
    <source>
        <dbReference type="Proteomes" id="UP000554235"/>
    </source>
</evidence>
<gene>
    <name evidence="1" type="ORF">FALBO_10134</name>
</gene>
<name>A0A8H4L688_9HYPO</name>
<dbReference type="Gene3D" id="1.20.910.10">
    <property type="entry name" value="Heme oxygenase-like"/>
    <property type="match status" value="1"/>
</dbReference>
<proteinExistence type="predicted"/>
<dbReference type="PANTHER" id="PTHR41813">
    <property type="entry name" value="REGULATOR PAB1642, PUTATIVE (AFU_ORTHOLOGUE AFUA_3G11955)-RELATED"/>
    <property type="match status" value="1"/>
</dbReference>
<dbReference type="PANTHER" id="PTHR41813:SF2">
    <property type="entry name" value="REGULATOR PAB1642, PUTATIVE (AFU_ORTHOLOGUE AFUA_3G11955)-RELATED"/>
    <property type="match status" value="1"/>
</dbReference>
<dbReference type="AlphaFoldDB" id="A0A8H4L688"/>